<dbReference type="PANTHER" id="PTHR10366">
    <property type="entry name" value="NAD DEPENDENT EPIMERASE/DEHYDRATASE"/>
    <property type="match status" value="1"/>
</dbReference>
<reference evidence="4" key="1">
    <citation type="journal article" date="2020" name="Stud. Mycol.">
        <title>101 Dothideomycetes genomes: a test case for predicting lifestyles and emergence of pathogens.</title>
        <authorList>
            <person name="Haridas S."/>
            <person name="Albert R."/>
            <person name="Binder M."/>
            <person name="Bloem J."/>
            <person name="Labutti K."/>
            <person name="Salamov A."/>
            <person name="Andreopoulos B."/>
            <person name="Baker S."/>
            <person name="Barry K."/>
            <person name="Bills G."/>
            <person name="Bluhm B."/>
            <person name="Cannon C."/>
            <person name="Castanera R."/>
            <person name="Culley D."/>
            <person name="Daum C."/>
            <person name="Ezra D."/>
            <person name="Gonzalez J."/>
            <person name="Henrissat B."/>
            <person name="Kuo A."/>
            <person name="Liang C."/>
            <person name="Lipzen A."/>
            <person name="Lutzoni F."/>
            <person name="Magnuson J."/>
            <person name="Mondo S."/>
            <person name="Nolan M."/>
            <person name="Ohm R."/>
            <person name="Pangilinan J."/>
            <person name="Park H.-J."/>
            <person name="Ramirez L."/>
            <person name="Alfaro M."/>
            <person name="Sun H."/>
            <person name="Tritt A."/>
            <person name="Yoshinaga Y."/>
            <person name="Zwiers L.-H."/>
            <person name="Turgeon B."/>
            <person name="Goodwin S."/>
            <person name="Spatafora J."/>
            <person name="Crous P."/>
            <person name="Grigoriev I."/>
        </authorList>
    </citation>
    <scope>NUCLEOTIDE SEQUENCE</scope>
    <source>
        <strain evidence="4">CBS 133067</strain>
    </source>
</reference>
<evidence type="ECO:0000256" key="1">
    <source>
        <dbReference type="ARBA" id="ARBA00023002"/>
    </source>
</evidence>
<dbReference type="SUPFAM" id="SSF51735">
    <property type="entry name" value="NAD(P)-binding Rossmann-fold domains"/>
    <property type="match status" value="1"/>
</dbReference>
<dbReference type="OrthoDB" id="2735536at2759"/>
<evidence type="ECO:0000313" key="4">
    <source>
        <dbReference type="EMBL" id="KAF2099358.1"/>
    </source>
</evidence>
<comment type="similarity">
    <text evidence="2">Belongs to the NAD(P)-dependent epimerase/dehydratase family. Dihydroflavonol-4-reductase subfamily.</text>
</comment>
<dbReference type="GO" id="GO:0016616">
    <property type="term" value="F:oxidoreductase activity, acting on the CH-OH group of donors, NAD or NADP as acceptor"/>
    <property type="evidence" value="ECO:0007669"/>
    <property type="project" value="TreeGrafter"/>
</dbReference>
<dbReference type="InterPro" id="IPR050425">
    <property type="entry name" value="NAD(P)_dehydrat-like"/>
</dbReference>
<proteinExistence type="inferred from homology"/>
<evidence type="ECO:0000256" key="2">
    <source>
        <dbReference type="ARBA" id="ARBA00023445"/>
    </source>
</evidence>
<keyword evidence="1" id="KW-0560">Oxidoreductase</keyword>
<name>A0A9P4M6J7_9PEZI</name>
<keyword evidence="5" id="KW-1185">Reference proteome</keyword>
<protein>
    <submittedName>
        <fullName evidence="4">NAD(P)-binding protein</fullName>
    </submittedName>
</protein>
<evidence type="ECO:0000313" key="5">
    <source>
        <dbReference type="Proteomes" id="UP000799772"/>
    </source>
</evidence>
<dbReference type="InterPro" id="IPR036291">
    <property type="entry name" value="NAD(P)-bd_dom_sf"/>
</dbReference>
<dbReference type="Pfam" id="PF01370">
    <property type="entry name" value="Epimerase"/>
    <property type="match status" value="1"/>
</dbReference>
<accession>A0A9P4M6J7</accession>
<gene>
    <name evidence="4" type="ORF">NA57DRAFT_65486</name>
</gene>
<sequence length="339" mass="37357">MAAKFDPIIVPNPVLPKGSWILVTGVSGYIGSHVADQLLAAGYKVRGITRNAEKSKFLFDLICAVADMAVEGVFDGPVKGVAGVVHLASQVDLNPDPNVVVNGAINQAVSLLNSAIKTSSVKRYVLTSSSMAPFKATVHTYNEDAVKEAWEPPPYTADRAFAVYSASKTQQEQNMWEVYKKHKTQRPNLVANSVVPDLNGGLCLDVQHQGFPSSLGIYKILYDGDLQLFNAIQGPKYYVDVQDTARLHVAALLLEDVVEERIFAFAFPKNCNDDLATFRKVRPDRKFPENDENAAKHLAEVPRARTEDMLRRLGRKGWTSMEESFANMVAAFEQGEQGR</sequence>
<dbReference type="EMBL" id="ML978125">
    <property type="protein sequence ID" value="KAF2099358.1"/>
    <property type="molecule type" value="Genomic_DNA"/>
</dbReference>
<comment type="caution">
    <text evidence="4">The sequence shown here is derived from an EMBL/GenBank/DDBJ whole genome shotgun (WGS) entry which is preliminary data.</text>
</comment>
<dbReference type="PANTHER" id="PTHR10366:SF562">
    <property type="entry name" value="ALDEHYDE REDUCTASE II (AFU_ORTHOLOGUE AFUA_1G11360)"/>
    <property type="match status" value="1"/>
</dbReference>
<organism evidence="4 5">
    <name type="scientific">Rhizodiscina lignyota</name>
    <dbReference type="NCBI Taxonomy" id="1504668"/>
    <lineage>
        <taxon>Eukaryota</taxon>
        <taxon>Fungi</taxon>
        <taxon>Dikarya</taxon>
        <taxon>Ascomycota</taxon>
        <taxon>Pezizomycotina</taxon>
        <taxon>Dothideomycetes</taxon>
        <taxon>Pleosporomycetidae</taxon>
        <taxon>Aulographales</taxon>
        <taxon>Rhizodiscinaceae</taxon>
        <taxon>Rhizodiscina</taxon>
    </lineage>
</organism>
<dbReference type="InterPro" id="IPR001509">
    <property type="entry name" value="Epimerase_deHydtase"/>
</dbReference>
<dbReference type="Proteomes" id="UP000799772">
    <property type="component" value="Unassembled WGS sequence"/>
</dbReference>
<evidence type="ECO:0000259" key="3">
    <source>
        <dbReference type="Pfam" id="PF01370"/>
    </source>
</evidence>
<feature type="domain" description="NAD-dependent epimerase/dehydratase" evidence="3">
    <location>
        <begin position="21"/>
        <end position="253"/>
    </location>
</feature>
<dbReference type="AlphaFoldDB" id="A0A9P4M6J7"/>
<dbReference type="Gene3D" id="3.40.50.720">
    <property type="entry name" value="NAD(P)-binding Rossmann-like Domain"/>
    <property type="match status" value="1"/>
</dbReference>